<dbReference type="RefSeq" id="WP_252587107.1">
    <property type="nucleotide sequence ID" value="NZ_JAMWYS010000024.1"/>
</dbReference>
<dbReference type="AlphaFoldDB" id="A0A9X2F1Y8"/>
<dbReference type="EMBL" id="JAMWYS010000024">
    <property type="protein sequence ID" value="MCO4292624.1"/>
    <property type="molecule type" value="Genomic_DNA"/>
</dbReference>
<evidence type="ECO:0000259" key="1">
    <source>
        <dbReference type="Pfam" id="PF12867"/>
    </source>
</evidence>
<reference evidence="2" key="1">
    <citation type="submission" date="2022-06" db="EMBL/GenBank/DDBJ databases">
        <title>Solitalea sp. MAHUQ-68 isolated from rhizospheric soil.</title>
        <authorList>
            <person name="Huq M.A."/>
        </authorList>
    </citation>
    <scope>NUCLEOTIDE SEQUENCE</scope>
    <source>
        <strain evidence="2">MAHUQ-68</strain>
    </source>
</reference>
<keyword evidence="3" id="KW-1185">Reference proteome</keyword>
<feature type="domain" description="DinB-like" evidence="1">
    <location>
        <begin position="13"/>
        <end position="161"/>
    </location>
</feature>
<name>A0A9X2F1Y8_9SPHI</name>
<organism evidence="2 3">
    <name type="scientific">Solitalea agri</name>
    <dbReference type="NCBI Taxonomy" id="2953739"/>
    <lineage>
        <taxon>Bacteria</taxon>
        <taxon>Pseudomonadati</taxon>
        <taxon>Bacteroidota</taxon>
        <taxon>Sphingobacteriia</taxon>
        <taxon>Sphingobacteriales</taxon>
        <taxon>Sphingobacteriaceae</taxon>
        <taxon>Solitalea</taxon>
    </lineage>
</organism>
<accession>A0A9X2F1Y8</accession>
<protein>
    <submittedName>
        <fullName evidence="2">DinB family protein</fullName>
    </submittedName>
</protein>
<evidence type="ECO:0000313" key="2">
    <source>
        <dbReference type="EMBL" id="MCO4292624.1"/>
    </source>
</evidence>
<dbReference type="Gene3D" id="1.20.120.450">
    <property type="entry name" value="dinb family like domain"/>
    <property type="match status" value="1"/>
</dbReference>
<gene>
    <name evidence="2" type="ORF">NF867_07110</name>
</gene>
<comment type="caution">
    <text evidence="2">The sequence shown here is derived from an EMBL/GenBank/DDBJ whole genome shotgun (WGS) entry which is preliminary data.</text>
</comment>
<dbReference type="InterPro" id="IPR024775">
    <property type="entry name" value="DinB-like"/>
</dbReference>
<evidence type="ECO:0000313" key="3">
    <source>
        <dbReference type="Proteomes" id="UP001155182"/>
    </source>
</evidence>
<dbReference type="Pfam" id="PF12867">
    <property type="entry name" value="DinB_2"/>
    <property type="match status" value="1"/>
</dbReference>
<proteinExistence type="predicted"/>
<dbReference type="SUPFAM" id="SSF109854">
    <property type="entry name" value="DinB/YfiT-like putative metalloenzymes"/>
    <property type="match status" value="1"/>
</dbReference>
<dbReference type="InterPro" id="IPR034660">
    <property type="entry name" value="DinB/YfiT-like"/>
</dbReference>
<dbReference type="Proteomes" id="UP001155182">
    <property type="component" value="Unassembled WGS sequence"/>
</dbReference>
<sequence>MEILEINTALLVQFEQTFDAFAKQLNRFDSNNIDKQPAYGGWSAGQVAEHIIKATKGVPDESTKEPGRPYDQHVEAVKILFLDFATKLNAPAFVLPEKEKHDLSALLEELNRNKNLHIEIIQTKDLKQVCLGYEFPRFGFFTRYEWLMFALYHVQRHTHQLKEIYESI</sequence>